<proteinExistence type="predicted"/>
<sequence>MEREIRFNSPDSSRRRKLEEDAALLLHEEIAIPEPATGGASELPAALPIPLNIGGSLPVLPPFPSRSLVNIQRKRKLNWHEAAAAMNPNFLESDRLLGLYDPSYEAIGIPLDPHLRIFNGGYENGEEILKLVLSLWWVFMKWALRLQEDEGGSRLKKSSEANKP</sequence>
<dbReference type="AlphaFoldDB" id="S8BSJ9"/>
<protein>
    <submittedName>
        <fullName evidence="1">Uncharacterized protein</fullName>
    </submittedName>
</protein>
<organism evidence="1 2">
    <name type="scientific">Genlisea aurea</name>
    <dbReference type="NCBI Taxonomy" id="192259"/>
    <lineage>
        <taxon>Eukaryota</taxon>
        <taxon>Viridiplantae</taxon>
        <taxon>Streptophyta</taxon>
        <taxon>Embryophyta</taxon>
        <taxon>Tracheophyta</taxon>
        <taxon>Spermatophyta</taxon>
        <taxon>Magnoliopsida</taxon>
        <taxon>eudicotyledons</taxon>
        <taxon>Gunneridae</taxon>
        <taxon>Pentapetalae</taxon>
        <taxon>asterids</taxon>
        <taxon>lamiids</taxon>
        <taxon>Lamiales</taxon>
        <taxon>Lentibulariaceae</taxon>
        <taxon>Genlisea</taxon>
    </lineage>
</organism>
<evidence type="ECO:0000313" key="1">
    <source>
        <dbReference type="EMBL" id="EPS57560.1"/>
    </source>
</evidence>
<dbReference type="OrthoDB" id="1751052at2759"/>
<gene>
    <name evidence="1" type="ORF">M569_17257</name>
</gene>
<reference evidence="1 2" key="1">
    <citation type="journal article" date="2013" name="BMC Genomics">
        <title>The miniature genome of a carnivorous plant Genlisea aurea contains a low number of genes and short non-coding sequences.</title>
        <authorList>
            <person name="Leushkin E.V."/>
            <person name="Sutormin R.A."/>
            <person name="Nabieva E.R."/>
            <person name="Penin A.A."/>
            <person name="Kondrashov A.S."/>
            <person name="Logacheva M.D."/>
        </authorList>
    </citation>
    <scope>NUCLEOTIDE SEQUENCE [LARGE SCALE GENOMIC DNA]</scope>
</reference>
<keyword evidence="2" id="KW-1185">Reference proteome</keyword>
<dbReference type="EMBL" id="AUSU01010102">
    <property type="protein sequence ID" value="EPS57560.1"/>
    <property type="molecule type" value="Genomic_DNA"/>
</dbReference>
<evidence type="ECO:0000313" key="2">
    <source>
        <dbReference type="Proteomes" id="UP000015453"/>
    </source>
</evidence>
<accession>S8BSJ9</accession>
<dbReference type="Proteomes" id="UP000015453">
    <property type="component" value="Unassembled WGS sequence"/>
</dbReference>
<comment type="caution">
    <text evidence="1">The sequence shown here is derived from an EMBL/GenBank/DDBJ whole genome shotgun (WGS) entry which is preliminary data.</text>
</comment>
<name>S8BSJ9_9LAMI</name>